<keyword evidence="2" id="KW-0812">Transmembrane</keyword>
<evidence type="ECO:0000313" key="3">
    <source>
        <dbReference type="EMBL" id="VDM36785.1"/>
    </source>
</evidence>
<reference evidence="3 4" key="2">
    <citation type="submission" date="2018-11" db="EMBL/GenBank/DDBJ databases">
        <authorList>
            <consortium name="Pathogen Informatics"/>
        </authorList>
    </citation>
    <scope>NUCLEOTIDE SEQUENCE [LARGE SCALE GENOMIC DNA]</scope>
</reference>
<feature type="region of interest" description="Disordered" evidence="1">
    <location>
        <begin position="319"/>
        <end position="390"/>
    </location>
</feature>
<feature type="compositionally biased region" description="Basic and acidic residues" evidence="1">
    <location>
        <begin position="74"/>
        <end position="95"/>
    </location>
</feature>
<dbReference type="EMBL" id="UYWY01019372">
    <property type="protein sequence ID" value="VDM36785.1"/>
    <property type="molecule type" value="Genomic_DNA"/>
</dbReference>
<feature type="transmembrane region" description="Helical" evidence="2">
    <location>
        <begin position="16"/>
        <end position="41"/>
    </location>
</feature>
<dbReference type="WBParaSite" id="TCNE_0000560801-mRNA-1">
    <property type="protein sequence ID" value="TCNE_0000560801-mRNA-1"/>
    <property type="gene ID" value="TCNE_0000560801"/>
</dbReference>
<evidence type="ECO:0000313" key="5">
    <source>
        <dbReference type="WBParaSite" id="TCNE_0000560801-mRNA-1"/>
    </source>
</evidence>
<gene>
    <name evidence="3" type="ORF">TCNE_LOCUS5608</name>
</gene>
<sequence length="415" mass="47782">MRIKVISCGVMMLCELLILLPINAMTFTSSVFSIVMLVCCISKKRKLRNMNAEPLVRGPKHAVCFFDTESNRKERSSKKGKEEMNGKQQKIDNYERKRRTEKNEEKPKIVSKSGSKTPDEDAGKRGIEDRKIRTAKEAKNEAEKVWEKNEEEKEKKVEEKSEEGKMKEQDEKEEEEKRKGKDEKDEDGKIKEKDKERKIKEKNDFAGKLKNERNDEVRKSKENDVSKIKGNDEKDVLEKMGGKEEKVLEGKGMQKNERNGTPKEENERSWKGVINEKDSKMFGGSRIYFKVEEEVDDEEFRSRLTESKLPVVETYRIIARTSAKKSDNPSDRLNPRNYNKKKSKSEIVIDVTNPPQAEQEKKDKEGHTDYKSVSVEPIPAPPYDARTQHSQTSVVCTAYEGFASTRPTLAESGEA</sequence>
<feature type="compositionally biased region" description="Basic and acidic residues" evidence="1">
    <location>
        <begin position="117"/>
        <end position="276"/>
    </location>
</feature>
<evidence type="ECO:0000313" key="4">
    <source>
        <dbReference type="Proteomes" id="UP000050794"/>
    </source>
</evidence>
<feature type="compositionally biased region" description="Basic and acidic residues" evidence="1">
    <location>
        <begin position="324"/>
        <end position="334"/>
    </location>
</feature>
<keyword evidence="4" id="KW-1185">Reference proteome</keyword>
<keyword evidence="2" id="KW-1133">Transmembrane helix</keyword>
<reference evidence="5" key="1">
    <citation type="submission" date="2016-06" db="UniProtKB">
        <authorList>
            <consortium name="WormBaseParasite"/>
        </authorList>
    </citation>
    <scope>IDENTIFICATION</scope>
</reference>
<name>A0A183UAT8_TOXCA</name>
<dbReference type="AlphaFoldDB" id="A0A183UAT8"/>
<protein>
    <submittedName>
        <fullName evidence="3 5">Uncharacterized protein</fullName>
    </submittedName>
</protein>
<feature type="region of interest" description="Disordered" evidence="1">
    <location>
        <begin position="74"/>
        <end position="276"/>
    </location>
</feature>
<keyword evidence="2" id="KW-0472">Membrane</keyword>
<feature type="compositionally biased region" description="Basic and acidic residues" evidence="1">
    <location>
        <begin position="358"/>
        <end position="370"/>
    </location>
</feature>
<accession>A0A183UAT8</accession>
<dbReference type="Proteomes" id="UP000050794">
    <property type="component" value="Unassembled WGS sequence"/>
</dbReference>
<organism evidence="4 5">
    <name type="scientific">Toxocara canis</name>
    <name type="common">Canine roundworm</name>
    <dbReference type="NCBI Taxonomy" id="6265"/>
    <lineage>
        <taxon>Eukaryota</taxon>
        <taxon>Metazoa</taxon>
        <taxon>Ecdysozoa</taxon>
        <taxon>Nematoda</taxon>
        <taxon>Chromadorea</taxon>
        <taxon>Rhabditida</taxon>
        <taxon>Spirurina</taxon>
        <taxon>Ascaridomorpha</taxon>
        <taxon>Ascaridoidea</taxon>
        <taxon>Toxocaridae</taxon>
        <taxon>Toxocara</taxon>
    </lineage>
</organism>
<evidence type="ECO:0000256" key="1">
    <source>
        <dbReference type="SAM" id="MobiDB-lite"/>
    </source>
</evidence>
<proteinExistence type="predicted"/>
<evidence type="ECO:0000256" key="2">
    <source>
        <dbReference type="SAM" id="Phobius"/>
    </source>
</evidence>